<name>A0A0J9S1R9_PLAVI</name>
<evidence type="ECO:0008006" key="4">
    <source>
        <dbReference type="Google" id="ProtNLM"/>
    </source>
</evidence>
<gene>
    <name evidence="2" type="ORF">PVIIG_05726</name>
</gene>
<feature type="transmembrane region" description="Helical" evidence="1">
    <location>
        <begin position="140"/>
        <end position="160"/>
    </location>
</feature>
<reference evidence="2 3" key="1">
    <citation type="submission" date="2011-08" db="EMBL/GenBank/DDBJ databases">
        <title>The Genome Sequence of Plasmodium vivax India VII.</title>
        <authorList>
            <consortium name="The Broad Institute Genome Sequencing Platform"/>
            <consortium name="The Broad Institute Genome Sequencing Center for Infectious Disease"/>
            <person name="Neafsey D."/>
            <person name="Carlton J."/>
            <person name="Barnwell J."/>
            <person name="Collins W."/>
            <person name="Escalante A."/>
            <person name="Mullikin J."/>
            <person name="Saul A."/>
            <person name="Guigo R."/>
            <person name="Camara F."/>
            <person name="Young S.K."/>
            <person name="Zeng Q."/>
            <person name="Gargeya S."/>
            <person name="Fitzgerald M."/>
            <person name="Haas B."/>
            <person name="Abouelleil A."/>
            <person name="Alvarado L."/>
            <person name="Arachchi H.M."/>
            <person name="Berlin A."/>
            <person name="Brown A."/>
            <person name="Chapman S.B."/>
            <person name="Chen Z."/>
            <person name="Dunbar C."/>
            <person name="Freedman E."/>
            <person name="Gearin G."/>
            <person name="Gellesch M."/>
            <person name="Goldberg J."/>
            <person name="Griggs A."/>
            <person name="Gujja S."/>
            <person name="Heiman D."/>
            <person name="Howarth C."/>
            <person name="Larson L."/>
            <person name="Lui A."/>
            <person name="MacDonald P.J.P."/>
            <person name="Montmayeur A."/>
            <person name="Murphy C."/>
            <person name="Neiman D."/>
            <person name="Pearson M."/>
            <person name="Priest M."/>
            <person name="Roberts A."/>
            <person name="Saif S."/>
            <person name="Shea T."/>
            <person name="Shenoy N."/>
            <person name="Sisk P."/>
            <person name="Stolte C."/>
            <person name="Sykes S."/>
            <person name="Wortman J."/>
            <person name="Nusbaum C."/>
            <person name="Birren B."/>
        </authorList>
    </citation>
    <scope>NUCLEOTIDE SEQUENCE [LARGE SCALE GENOMIC DNA]</scope>
    <source>
        <strain evidence="2 3">India VII</strain>
    </source>
</reference>
<dbReference type="AlphaFoldDB" id="A0A0J9S1R9"/>
<keyword evidence="1" id="KW-1133">Transmembrane helix</keyword>
<keyword evidence="1" id="KW-0472">Membrane</keyword>
<evidence type="ECO:0000256" key="1">
    <source>
        <dbReference type="SAM" id="Phobius"/>
    </source>
</evidence>
<organism evidence="2 3">
    <name type="scientific">Plasmodium vivax India VII</name>
    <dbReference type="NCBI Taxonomy" id="1077284"/>
    <lineage>
        <taxon>Eukaryota</taxon>
        <taxon>Sar</taxon>
        <taxon>Alveolata</taxon>
        <taxon>Apicomplexa</taxon>
        <taxon>Aconoidasida</taxon>
        <taxon>Haemosporida</taxon>
        <taxon>Plasmodiidae</taxon>
        <taxon>Plasmodium</taxon>
        <taxon>Plasmodium (Plasmodium)</taxon>
    </lineage>
</organism>
<dbReference type="OrthoDB" id="10672143at2759"/>
<evidence type="ECO:0000313" key="3">
    <source>
        <dbReference type="Proteomes" id="UP000053562"/>
    </source>
</evidence>
<sequence>MNSGRILLKNLLNKNCKLDVRSCLDANYKLNRTFHVITHRLLAKDELNLKVTEAIHNNEDYMSVKKNKEINTYDNLNKDKPNKLEAYKKSFNYRYAKKKGIDKFDCYCERKIFKEIEKIDKIAEGISKKKQIKWFIYKKYGLRSILLFLFPLIGIIIPILNVYSGGEKIGNCTVQGHSSRCEKSYLHIIEDKFPLSNIYFTFIIVLGIITFFASIYILTKIIKYDELKKGIRII</sequence>
<proteinExistence type="predicted"/>
<keyword evidence="1" id="KW-0812">Transmembrane</keyword>
<feature type="transmembrane region" description="Helical" evidence="1">
    <location>
        <begin position="198"/>
        <end position="219"/>
    </location>
</feature>
<accession>A0A0J9S1R9</accession>
<dbReference type="EMBL" id="KQ234646">
    <property type="protein sequence ID" value="KMZ76686.1"/>
    <property type="molecule type" value="Genomic_DNA"/>
</dbReference>
<dbReference type="Proteomes" id="UP000053562">
    <property type="component" value="Unassembled WGS sequence"/>
</dbReference>
<dbReference type="InterPro" id="IPR022139">
    <property type="entry name" value="Fam-L/Fam-M-like_plasmodium"/>
</dbReference>
<dbReference type="Pfam" id="PF12420">
    <property type="entry name" value="DUF3671"/>
    <property type="match status" value="1"/>
</dbReference>
<evidence type="ECO:0000313" key="2">
    <source>
        <dbReference type="EMBL" id="KMZ76686.1"/>
    </source>
</evidence>
<protein>
    <recommendedName>
        <fullName evidence="4">Variable surface protein Vir35</fullName>
    </recommendedName>
</protein>